<dbReference type="EMBL" id="BMMI01000018">
    <property type="protein sequence ID" value="GGL85831.1"/>
    <property type="molecule type" value="Genomic_DNA"/>
</dbReference>
<evidence type="ECO:0000313" key="2">
    <source>
        <dbReference type="Proteomes" id="UP000648663"/>
    </source>
</evidence>
<dbReference type="Proteomes" id="UP000648663">
    <property type="component" value="Unassembled WGS sequence"/>
</dbReference>
<reference evidence="2" key="1">
    <citation type="journal article" date="2019" name="Int. J. Syst. Evol. Microbiol.">
        <title>The Global Catalogue of Microorganisms (GCM) 10K type strain sequencing project: providing services to taxonomists for standard genome sequencing and annotation.</title>
        <authorList>
            <consortium name="The Broad Institute Genomics Platform"/>
            <consortium name="The Broad Institute Genome Sequencing Center for Infectious Disease"/>
            <person name="Wu L."/>
            <person name="Ma J."/>
        </authorList>
    </citation>
    <scope>NUCLEOTIDE SEQUENCE [LARGE SCALE GENOMIC DNA]</scope>
    <source>
        <strain evidence="2">CGMCC 4.5581</strain>
    </source>
</reference>
<comment type="caution">
    <text evidence="1">The sequence shown here is derived from an EMBL/GenBank/DDBJ whole genome shotgun (WGS) entry which is preliminary data.</text>
</comment>
<dbReference type="RefSeq" id="WP_188959754.1">
    <property type="nucleotide sequence ID" value="NZ_BAABJU010000061.1"/>
</dbReference>
<proteinExistence type="predicted"/>
<name>A0ABQ2GCU5_9ACTN</name>
<accession>A0ABQ2GCU5</accession>
<evidence type="ECO:0000313" key="1">
    <source>
        <dbReference type="EMBL" id="GGL85831.1"/>
    </source>
</evidence>
<protein>
    <submittedName>
        <fullName evidence="1">Uncharacterized protein</fullName>
    </submittedName>
</protein>
<gene>
    <name evidence="1" type="ORF">GCM10011589_47790</name>
</gene>
<keyword evidence="2" id="KW-1185">Reference proteome</keyword>
<sequence>MTTSTAPGWLMVTHEIRRAHDDSVISGHCSSACALGAFEELTLAQMMGDNPPGPLEPVEARLVDLATGQVTATTGGLVPLDGFAPPEVLSWP</sequence>
<organism evidence="1 2">
    <name type="scientific">Modestobacter marinus</name>
    <dbReference type="NCBI Taxonomy" id="477641"/>
    <lineage>
        <taxon>Bacteria</taxon>
        <taxon>Bacillati</taxon>
        <taxon>Actinomycetota</taxon>
        <taxon>Actinomycetes</taxon>
        <taxon>Geodermatophilales</taxon>
        <taxon>Geodermatophilaceae</taxon>
        <taxon>Modestobacter</taxon>
    </lineage>
</organism>